<reference evidence="1 2" key="1">
    <citation type="submission" date="2020-02" db="EMBL/GenBank/DDBJ databases">
        <authorList>
            <person name="Brisse S."/>
        </authorList>
    </citation>
    <scope>NUCLEOTIDE SEQUENCE [LARGE SCALE GENOMIC DNA]</scope>
    <source>
        <strain evidence="1">CIP107547</strain>
    </source>
</reference>
<protein>
    <submittedName>
        <fullName evidence="1">Uncharacterized protein</fullName>
    </submittedName>
</protein>
<proteinExistence type="predicted"/>
<organism evidence="1 2">
    <name type="scientific">Corynebacterium diphtheriae</name>
    <dbReference type="NCBI Taxonomy" id="1717"/>
    <lineage>
        <taxon>Bacteria</taxon>
        <taxon>Bacillati</taxon>
        <taxon>Actinomycetota</taxon>
        <taxon>Actinomycetes</taxon>
        <taxon>Mycobacteriales</taxon>
        <taxon>Corynebacteriaceae</taxon>
        <taxon>Corynebacterium</taxon>
    </lineage>
</organism>
<evidence type="ECO:0000313" key="2">
    <source>
        <dbReference type="Proteomes" id="UP000480222"/>
    </source>
</evidence>
<sequence length="89" mass="9444">MLVKLVSHDSNGGNHCRDHGGVIYAALRKQQEVIVGGFEVFLGTVGELQNAGDILNGLEKLGPRVSLGRKQLVGGVESLSFEFLEAAVP</sequence>
<comment type="caution">
    <text evidence="1">The sequence shown here is derived from an EMBL/GenBank/DDBJ whole genome shotgun (WGS) entry which is preliminary data.</text>
</comment>
<dbReference type="EMBL" id="CADDAV010000031">
    <property type="protein sequence ID" value="CAB0621958.1"/>
    <property type="molecule type" value="Genomic_DNA"/>
</dbReference>
<evidence type="ECO:0000313" key="1">
    <source>
        <dbReference type="EMBL" id="CAB0621958.1"/>
    </source>
</evidence>
<accession>A0A811G6F9</accession>
<dbReference type="AlphaFoldDB" id="A0A811G6F9"/>
<dbReference type="Proteomes" id="UP000480222">
    <property type="component" value="Unassembled WGS sequence"/>
</dbReference>
<name>A0A811G6F9_CORDP</name>
<gene>
    <name evidence="1" type="ORF">CIP107547_02317</name>
</gene>